<feature type="signal peptide" evidence="1">
    <location>
        <begin position="1"/>
        <end position="22"/>
    </location>
</feature>
<dbReference type="InterPro" id="IPR035986">
    <property type="entry name" value="PKD_dom_sf"/>
</dbReference>
<keyword evidence="1" id="KW-0732">Signal</keyword>
<protein>
    <submittedName>
        <fullName evidence="3">PKD domain-containing protein</fullName>
    </submittedName>
</protein>
<dbReference type="AlphaFoldDB" id="A0A7G7W4G4"/>
<dbReference type="SUPFAM" id="SSF49299">
    <property type="entry name" value="PKD domain"/>
    <property type="match status" value="1"/>
</dbReference>
<dbReference type="EMBL" id="CP060202">
    <property type="protein sequence ID" value="QNH61257.1"/>
    <property type="molecule type" value="Genomic_DNA"/>
</dbReference>
<evidence type="ECO:0000256" key="1">
    <source>
        <dbReference type="SAM" id="SignalP"/>
    </source>
</evidence>
<dbReference type="SMART" id="SM00089">
    <property type="entry name" value="PKD"/>
    <property type="match status" value="1"/>
</dbReference>
<reference evidence="3 4" key="1">
    <citation type="submission" date="2020-08" db="EMBL/GenBank/DDBJ databases">
        <title>Hymenobacter sp. S2-20-2 genome sequencing.</title>
        <authorList>
            <person name="Jin L."/>
        </authorList>
    </citation>
    <scope>NUCLEOTIDE SEQUENCE [LARGE SCALE GENOMIC DNA]</scope>
    <source>
        <strain evidence="3 4">S2-20-2</strain>
    </source>
</reference>
<dbReference type="InterPro" id="IPR022409">
    <property type="entry name" value="PKD/Chitinase_dom"/>
</dbReference>
<organism evidence="3 4">
    <name type="scientific">Hymenobacter sediminicola</name>
    <dbReference type="NCBI Taxonomy" id="2761579"/>
    <lineage>
        <taxon>Bacteria</taxon>
        <taxon>Pseudomonadati</taxon>
        <taxon>Bacteroidota</taxon>
        <taxon>Cytophagia</taxon>
        <taxon>Cytophagales</taxon>
        <taxon>Hymenobacteraceae</taxon>
        <taxon>Hymenobacter</taxon>
    </lineage>
</organism>
<dbReference type="Gene3D" id="2.60.40.10">
    <property type="entry name" value="Immunoglobulins"/>
    <property type="match status" value="1"/>
</dbReference>
<evidence type="ECO:0000313" key="4">
    <source>
        <dbReference type="Proteomes" id="UP000515489"/>
    </source>
</evidence>
<proteinExistence type="predicted"/>
<dbReference type="KEGG" id="hsk:H4317_13930"/>
<evidence type="ECO:0000313" key="3">
    <source>
        <dbReference type="EMBL" id="QNH61257.1"/>
    </source>
</evidence>
<sequence>MRNLYQILIFSVSLLLASACQKSEPESDPDSQPEITAPVAAFTCAGPFTTGDSTRFVNTSLYADTYFWEFGDGSTSTAKSPAHKYQQAGAFRVTLRASSTSSSVISVADLNINITAVPPAGYSCNCKVTSQDWNGGYVAPRVRLPDENIVLGVYGSNGFEFKSVRYIPEPVSNTPDYLYYRSSGCAGSTCGIARFYSATDSIIVNYHSGGIGGGTNVAYRCKKL</sequence>
<dbReference type="InterPro" id="IPR000601">
    <property type="entry name" value="PKD_dom"/>
</dbReference>
<dbReference type="PROSITE" id="PS51257">
    <property type="entry name" value="PROKAR_LIPOPROTEIN"/>
    <property type="match status" value="1"/>
</dbReference>
<name>A0A7G7W4G4_9BACT</name>
<dbReference type="RefSeq" id="WP_185887187.1">
    <property type="nucleotide sequence ID" value="NZ_CP060202.1"/>
</dbReference>
<feature type="domain" description="PKD" evidence="2">
    <location>
        <begin position="65"/>
        <end position="106"/>
    </location>
</feature>
<accession>A0A7G7W4G4</accession>
<dbReference type="InterPro" id="IPR013783">
    <property type="entry name" value="Ig-like_fold"/>
</dbReference>
<dbReference type="Proteomes" id="UP000515489">
    <property type="component" value="Chromosome"/>
</dbReference>
<keyword evidence="4" id="KW-1185">Reference proteome</keyword>
<dbReference type="PROSITE" id="PS50093">
    <property type="entry name" value="PKD"/>
    <property type="match status" value="1"/>
</dbReference>
<gene>
    <name evidence="3" type="ORF">H4317_13930</name>
</gene>
<dbReference type="CDD" id="cd00146">
    <property type="entry name" value="PKD"/>
    <property type="match status" value="1"/>
</dbReference>
<dbReference type="Pfam" id="PF18911">
    <property type="entry name" value="PKD_4"/>
    <property type="match status" value="1"/>
</dbReference>
<feature type="chain" id="PRO_5029000382" evidence="1">
    <location>
        <begin position="23"/>
        <end position="224"/>
    </location>
</feature>
<evidence type="ECO:0000259" key="2">
    <source>
        <dbReference type="PROSITE" id="PS50093"/>
    </source>
</evidence>